<dbReference type="SUPFAM" id="SSF54928">
    <property type="entry name" value="RNA-binding domain, RBD"/>
    <property type="match status" value="1"/>
</dbReference>
<dbReference type="PANTHER" id="PTHR15592">
    <property type="entry name" value="MATRIN 3/NUCLEAR PROTEIN 220-RELATED"/>
    <property type="match status" value="1"/>
</dbReference>
<dbReference type="AlphaFoldDB" id="A0ABD1U6A4"/>
<dbReference type="InterPro" id="IPR012677">
    <property type="entry name" value="Nucleotide-bd_a/b_plait_sf"/>
</dbReference>
<keyword evidence="2" id="KW-1185">Reference proteome</keyword>
<organism evidence="1 2">
    <name type="scientific">Forsythia ovata</name>
    <dbReference type="NCBI Taxonomy" id="205694"/>
    <lineage>
        <taxon>Eukaryota</taxon>
        <taxon>Viridiplantae</taxon>
        <taxon>Streptophyta</taxon>
        <taxon>Embryophyta</taxon>
        <taxon>Tracheophyta</taxon>
        <taxon>Spermatophyta</taxon>
        <taxon>Magnoliopsida</taxon>
        <taxon>eudicotyledons</taxon>
        <taxon>Gunneridae</taxon>
        <taxon>Pentapetalae</taxon>
        <taxon>asterids</taxon>
        <taxon>lamiids</taxon>
        <taxon>Lamiales</taxon>
        <taxon>Oleaceae</taxon>
        <taxon>Forsythieae</taxon>
        <taxon>Forsythia</taxon>
    </lineage>
</organism>
<protein>
    <submittedName>
        <fullName evidence="1">Polypyrimidine tract-binding protein-like protein 2</fullName>
    </submittedName>
</protein>
<evidence type="ECO:0000313" key="1">
    <source>
        <dbReference type="EMBL" id="KAL2520536.1"/>
    </source>
</evidence>
<proteinExistence type="predicted"/>
<dbReference type="Proteomes" id="UP001604277">
    <property type="component" value="Unassembled WGS sequence"/>
</dbReference>
<gene>
    <name evidence="1" type="ORF">Fot_24459</name>
</gene>
<evidence type="ECO:0000313" key="2">
    <source>
        <dbReference type="Proteomes" id="UP001604277"/>
    </source>
</evidence>
<dbReference type="EMBL" id="JBFOLJ010000007">
    <property type="protein sequence ID" value="KAL2520536.1"/>
    <property type="molecule type" value="Genomic_DNA"/>
</dbReference>
<name>A0ABD1U6A4_9LAMI</name>
<dbReference type="Gene3D" id="3.30.70.330">
    <property type="match status" value="1"/>
</dbReference>
<dbReference type="InterPro" id="IPR035979">
    <property type="entry name" value="RBD_domain_sf"/>
</dbReference>
<sequence length="116" mass="13058">MDTIHKPSKPSSSEAVFSTFGFVHKITTFEKTARFQFSDSDTASTAKDALDGRSIPRYLIPELGPCILNITYSAHTDLTVKFHSHRSRDYTNPLLPVTPSAIDASGQIHFRWHHKK</sequence>
<reference evidence="2" key="1">
    <citation type="submission" date="2024-07" db="EMBL/GenBank/DDBJ databases">
        <title>Two chromosome-level genome assemblies of Korean endemic species Abeliophyllum distichum and Forsythia ovata (Oleaceae).</title>
        <authorList>
            <person name="Jang H."/>
        </authorList>
    </citation>
    <scope>NUCLEOTIDE SEQUENCE [LARGE SCALE GENOMIC DNA]</scope>
</reference>
<comment type="caution">
    <text evidence="1">The sequence shown here is derived from an EMBL/GenBank/DDBJ whole genome shotgun (WGS) entry which is preliminary data.</text>
</comment>
<accession>A0ABD1U6A4</accession>